<name>A0A5C3N9C4_9AGAM</name>
<organism evidence="2 3">
    <name type="scientific">Heliocybe sulcata</name>
    <dbReference type="NCBI Taxonomy" id="5364"/>
    <lineage>
        <taxon>Eukaryota</taxon>
        <taxon>Fungi</taxon>
        <taxon>Dikarya</taxon>
        <taxon>Basidiomycota</taxon>
        <taxon>Agaricomycotina</taxon>
        <taxon>Agaricomycetes</taxon>
        <taxon>Gloeophyllales</taxon>
        <taxon>Gloeophyllaceae</taxon>
        <taxon>Heliocybe</taxon>
    </lineage>
</organism>
<dbReference type="EMBL" id="ML213513">
    <property type="protein sequence ID" value="TFK50431.1"/>
    <property type="molecule type" value="Genomic_DNA"/>
</dbReference>
<proteinExistence type="predicted"/>
<accession>A0A5C3N9C4</accession>
<evidence type="ECO:0000256" key="1">
    <source>
        <dbReference type="SAM" id="MobiDB-lite"/>
    </source>
</evidence>
<feature type="region of interest" description="Disordered" evidence="1">
    <location>
        <begin position="89"/>
        <end position="119"/>
    </location>
</feature>
<keyword evidence="3" id="KW-1185">Reference proteome</keyword>
<gene>
    <name evidence="2" type="ORF">OE88DRAFT_254306</name>
</gene>
<evidence type="ECO:0000313" key="3">
    <source>
        <dbReference type="Proteomes" id="UP000305948"/>
    </source>
</evidence>
<dbReference type="Proteomes" id="UP000305948">
    <property type="component" value="Unassembled WGS sequence"/>
</dbReference>
<dbReference type="AlphaFoldDB" id="A0A5C3N9C4"/>
<reference evidence="2 3" key="1">
    <citation type="journal article" date="2019" name="Nat. Ecol. Evol.">
        <title>Megaphylogeny resolves global patterns of mushroom evolution.</title>
        <authorList>
            <person name="Varga T."/>
            <person name="Krizsan K."/>
            <person name="Foldi C."/>
            <person name="Dima B."/>
            <person name="Sanchez-Garcia M."/>
            <person name="Sanchez-Ramirez S."/>
            <person name="Szollosi G.J."/>
            <person name="Szarkandi J.G."/>
            <person name="Papp V."/>
            <person name="Albert L."/>
            <person name="Andreopoulos W."/>
            <person name="Angelini C."/>
            <person name="Antonin V."/>
            <person name="Barry K.W."/>
            <person name="Bougher N.L."/>
            <person name="Buchanan P."/>
            <person name="Buyck B."/>
            <person name="Bense V."/>
            <person name="Catcheside P."/>
            <person name="Chovatia M."/>
            <person name="Cooper J."/>
            <person name="Damon W."/>
            <person name="Desjardin D."/>
            <person name="Finy P."/>
            <person name="Geml J."/>
            <person name="Haridas S."/>
            <person name="Hughes K."/>
            <person name="Justo A."/>
            <person name="Karasinski D."/>
            <person name="Kautmanova I."/>
            <person name="Kiss B."/>
            <person name="Kocsube S."/>
            <person name="Kotiranta H."/>
            <person name="LaButti K.M."/>
            <person name="Lechner B.E."/>
            <person name="Liimatainen K."/>
            <person name="Lipzen A."/>
            <person name="Lukacs Z."/>
            <person name="Mihaltcheva S."/>
            <person name="Morgado L.N."/>
            <person name="Niskanen T."/>
            <person name="Noordeloos M.E."/>
            <person name="Ohm R.A."/>
            <person name="Ortiz-Santana B."/>
            <person name="Ovrebo C."/>
            <person name="Racz N."/>
            <person name="Riley R."/>
            <person name="Savchenko A."/>
            <person name="Shiryaev A."/>
            <person name="Soop K."/>
            <person name="Spirin V."/>
            <person name="Szebenyi C."/>
            <person name="Tomsovsky M."/>
            <person name="Tulloss R.E."/>
            <person name="Uehling J."/>
            <person name="Grigoriev I.V."/>
            <person name="Vagvolgyi C."/>
            <person name="Papp T."/>
            <person name="Martin F.M."/>
            <person name="Miettinen O."/>
            <person name="Hibbett D.S."/>
            <person name="Nagy L.G."/>
        </authorList>
    </citation>
    <scope>NUCLEOTIDE SEQUENCE [LARGE SCALE GENOMIC DNA]</scope>
    <source>
        <strain evidence="2 3">OMC1185</strain>
    </source>
</reference>
<protein>
    <submittedName>
        <fullName evidence="2">Uncharacterized protein</fullName>
    </submittedName>
</protein>
<sequence>MTCLSAPCFAGAWNVHAFTESIAVHLLCKRTARRVRHSRSDDETDRNLAPSADRDGPRPKTSAQNLWCQTFRVRVAHERRLDVLHHTNTHISNQPLSSQASHTHLPNSQYISNRQPTQNLDKNVVDEPFQGVARHSWQYLYRCLVRVSTPYMSRCNERTLSWEGDERNGCKCLPVWTLSGQAGLQFLGRRHAIPRRRCAFLHERADG</sequence>
<evidence type="ECO:0000313" key="2">
    <source>
        <dbReference type="EMBL" id="TFK50431.1"/>
    </source>
</evidence>
<feature type="region of interest" description="Disordered" evidence="1">
    <location>
        <begin position="33"/>
        <end position="62"/>
    </location>
</feature>